<dbReference type="GO" id="GO:0005829">
    <property type="term" value="C:cytosol"/>
    <property type="evidence" value="ECO:0007669"/>
    <property type="project" value="TreeGrafter"/>
</dbReference>
<evidence type="ECO:0000256" key="1">
    <source>
        <dbReference type="ARBA" id="ARBA00023125"/>
    </source>
</evidence>
<organism evidence="6 7">
    <name type="scientific">Rhizobium phaseoli</name>
    <dbReference type="NCBI Taxonomy" id="396"/>
    <lineage>
        <taxon>Bacteria</taxon>
        <taxon>Pseudomonadati</taxon>
        <taxon>Pseudomonadota</taxon>
        <taxon>Alphaproteobacteria</taxon>
        <taxon>Hyphomicrobiales</taxon>
        <taxon>Rhizobiaceae</taxon>
        <taxon>Rhizobium/Agrobacterium group</taxon>
        <taxon>Rhizobium</taxon>
    </lineage>
</organism>
<dbReference type="EMBL" id="WUFT01000002">
    <property type="protein sequence ID" value="NEJ69756.1"/>
    <property type="molecule type" value="Genomic_DNA"/>
</dbReference>
<evidence type="ECO:0000256" key="2">
    <source>
        <dbReference type="PROSITE-ProRule" id="PRU00169"/>
    </source>
</evidence>
<dbReference type="Pfam" id="PF00072">
    <property type="entry name" value="Response_reg"/>
    <property type="match status" value="1"/>
</dbReference>
<gene>
    <name evidence="6" type="ORF">GR197_04280</name>
</gene>
<reference evidence="6 7" key="1">
    <citation type="submission" date="2019-12" db="EMBL/GenBank/DDBJ databases">
        <title>Rhizobium genotypes associated with high levels of biological nitrogen fixation by grain legumes in a temperate-maritime cropping system.</title>
        <authorList>
            <person name="Maluk M."/>
            <person name="Francesc Ferrando Molina F."/>
            <person name="Lopez Del Egido L."/>
            <person name="Lafos M."/>
            <person name="Langarica-Fuentes A."/>
            <person name="Gebre Yohannes G."/>
            <person name="Young M.W."/>
            <person name="Martin P."/>
            <person name="Gantlett R."/>
            <person name="Kenicer G."/>
            <person name="Hawes C."/>
            <person name="Begg G.S."/>
            <person name="Quilliam R.S."/>
            <person name="Squire G.R."/>
            <person name="Poole P.S."/>
            <person name="Young P.W."/>
            <person name="Iannetta P.M."/>
            <person name="James E.K."/>
        </authorList>
    </citation>
    <scope>NUCLEOTIDE SEQUENCE [LARGE SCALE GENOMIC DNA]</scope>
    <source>
        <strain evidence="6 7">JHI366</strain>
    </source>
</reference>
<dbReference type="SUPFAM" id="SSF52172">
    <property type="entry name" value="CheY-like"/>
    <property type="match status" value="1"/>
</dbReference>
<evidence type="ECO:0000313" key="6">
    <source>
        <dbReference type="EMBL" id="NEJ69756.1"/>
    </source>
</evidence>
<dbReference type="GO" id="GO:0006355">
    <property type="term" value="P:regulation of DNA-templated transcription"/>
    <property type="evidence" value="ECO:0007669"/>
    <property type="project" value="InterPro"/>
</dbReference>
<feature type="domain" description="Response regulatory" evidence="4">
    <location>
        <begin position="2"/>
        <end position="116"/>
    </location>
</feature>
<dbReference type="InterPro" id="IPR001789">
    <property type="entry name" value="Sig_transdc_resp-reg_receiver"/>
</dbReference>
<dbReference type="Gene3D" id="1.10.10.10">
    <property type="entry name" value="Winged helix-like DNA-binding domain superfamily/Winged helix DNA-binding domain"/>
    <property type="match status" value="1"/>
</dbReference>
<dbReference type="GO" id="GO:0000976">
    <property type="term" value="F:transcription cis-regulatory region binding"/>
    <property type="evidence" value="ECO:0007669"/>
    <property type="project" value="TreeGrafter"/>
</dbReference>
<evidence type="ECO:0000259" key="5">
    <source>
        <dbReference type="PROSITE" id="PS51755"/>
    </source>
</evidence>
<dbReference type="GO" id="GO:0032993">
    <property type="term" value="C:protein-DNA complex"/>
    <property type="evidence" value="ECO:0007669"/>
    <property type="project" value="TreeGrafter"/>
</dbReference>
<accession>A0A7K3U7Y6</accession>
<dbReference type="PANTHER" id="PTHR48111:SF36">
    <property type="entry name" value="TRANSCRIPTIONAL REGULATORY PROTEIN CUTR"/>
    <property type="match status" value="1"/>
</dbReference>
<dbReference type="Gene3D" id="6.10.250.690">
    <property type="match status" value="1"/>
</dbReference>
<comment type="caution">
    <text evidence="6">The sequence shown here is derived from an EMBL/GenBank/DDBJ whole genome shotgun (WGS) entry which is preliminary data.</text>
</comment>
<dbReference type="Proteomes" id="UP000471753">
    <property type="component" value="Unassembled WGS sequence"/>
</dbReference>
<protein>
    <submittedName>
        <fullName evidence="6">Response regulator</fullName>
    </submittedName>
</protein>
<dbReference type="GO" id="GO:0000156">
    <property type="term" value="F:phosphorelay response regulator activity"/>
    <property type="evidence" value="ECO:0007669"/>
    <property type="project" value="TreeGrafter"/>
</dbReference>
<dbReference type="InterPro" id="IPR039420">
    <property type="entry name" value="WalR-like"/>
</dbReference>
<proteinExistence type="predicted"/>
<dbReference type="PROSITE" id="PS50110">
    <property type="entry name" value="RESPONSE_REGULATORY"/>
    <property type="match status" value="1"/>
</dbReference>
<dbReference type="PANTHER" id="PTHR48111">
    <property type="entry name" value="REGULATOR OF RPOS"/>
    <property type="match status" value="1"/>
</dbReference>
<dbReference type="Pfam" id="PF00486">
    <property type="entry name" value="Trans_reg_C"/>
    <property type="match status" value="1"/>
</dbReference>
<keyword evidence="1 3" id="KW-0238">DNA-binding</keyword>
<name>A0A7K3U7Y6_9HYPH</name>
<feature type="DNA-binding region" description="OmpR/PhoB-type" evidence="3">
    <location>
        <begin position="124"/>
        <end position="222"/>
    </location>
</feature>
<dbReference type="InterPro" id="IPR001867">
    <property type="entry name" value="OmpR/PhoB-type_DNA-bd"/>
</dbReference>
<dbReference type="SMART" id="SM00448">
    <property type="entry name" value="REC"/>
    <property type="match status" value="1"/>
</dbReference>
<dbReference type="AlphaFoldDB" id="A0A7K3U7Y6"/>
<feature type="domain" description="OmpR/PhoB-type" evidence="5">
    <location>
        <begin position="124"/>
        <end position="222"/>
    </location>
</feature>
<dbReference type="InterPro" id="IPR036388">
    <property type="entry name" value="WH-like_DNA-bd_sf"/>
</dbReference>
<dbReference type="RefSeq" id="WP_164006895.1">
    <property type="nucleotide sequence ID" value="NZ_WUFT01000002.1"/>
</dbReference>
<dbReference type="InterPro" id="IPR011006">
    <property type="entry name" value="CheY-like_superfamily"/>
</dbReference>
<dbReference type="Gene3D" id="3.40.50.2300">
    <property type="match status" value="1"/>
</dbReference>
<evidence type="ECO:0000259" key="4">
    <source>
        <dbReference type="PROSITE" id="PS50110"/>
    </source>
</evidence>
<feature type="modified residue" description="4-aspartylphosphate" evidence="2">
    <location>
        <position position="51"/>
    </location>
</feature>
<sequence>MRVLLVEDEPEMASALRDALAGSGMVLDHATSLADAELITAPGLHDVLILDRQLSDGEGLSLIPKLRAQGNLVPVLVLTARGELTDRVEGLEQGADDYLTKPFAFEELVARLRALKRRPATMQRDIVTIGRLSYDHFNHEARVGDNAIELTRRELLVLEALLRRLGRMVPRSSLMEAVFAIDDEVQPNALDTQVSRLRRKLADADSGVIVNGVRGVGYLLREEP</sequence>
<dbReference type="CDD" id="cd00383">
    <property type="entry name" value="trans_reg_C"/>
    <property type="match status" value="1"/>
</dbReference>
<evidence type="ECO:0000256" key="3">
    <source>
        <dbReference type="PROSITE-ProRule" id="PRU01091"/>
    </source>
</evidence>
<dbReference type="PROSITE" id="PS51755">
    <property type="entry name" value="OMPR_PHOB"/>
    <property type="match status" value="1"/>
</dbReference>
<keyword evidence="2" id="KW-0597">Phosphoprotein</keyword>
<dbReference type="SMART" id="SM00862">
    <property type="entry name" value="Trans_reg_C"/>
    <property type="match status" value="1"/>
</dbReference>
<evidence type="ECO:0000313" key="7">
    <source>
        <dbReference type="Proteomes" id="UP000471753"/>
    </source>
</evidence>